<feature type="binding site" evidence="4">
    <location>
        <begin position="188"/>
        <end position="195"/>
    </location>
    <ligand>
        <name>ATP</name>
        <dbReference type="ChEBI" id="CHEBI:30616"/>
    </ligand>
</feature>
<evidence type="ECO:0000256" key="1">
    <source>
        <dbReference type="ARBA" id="ARBA00004141"/>
    </source>
</evidence>
<dbReference type="GO" id="GO:0005524">
    <property type="term" value="F:ATP binding"/>
    <property type="evidence" value="ECO:0007669"/>
    <property type="project" value="UniProtKB-UniRule"/>
</dbReference>
<evidence type="ECO:0000313" key="7">
    <source>
        <dbReference type="Proteomes" id="UP000265816"/>
    </source>
</evidence>
<dbReference type="PANTHER" id="PTHR22683:SF41">
    <property type="entry name" value="DNA TRANSLOCASE FTSK"/>
    <property type="match status" value="1"/>
</dbReference>
<dbReference type="Gene3D" id="3.40.50.300">
    <property type="entry name" value="P-loop containing nucleotide triphosphate hydrolases"/>
    <property type="match status" value="1"/>
</dbReference>
<dbReference type="PANTHER" id="PTHR22683">
    <property type="entry name" value="SPORULATION PROTEIN RELATED"/>
    <property type="match status" value="1"/>
</dbReference>
<reference evidence="6 7" key="1">
    <citation type="submission" date="2018-08" db="EMBL/GenBank/DDBJ databases">
        <title>Bacillus jemisoniae sp. nov., Bacillus chryseoplanitiae sp. nov., Bacillus resnikiae sp. nov., and Bacillus frankliniae sp. nov., isolated from Viking spacecraft and associated surfaces.</title>
        <authorList>
            <person name="Seuylemezian A."/>
            <person name="Vaishampayan P."/>
        </authorList>
    </citation>
    <scope>NUCLEOTIDE SEQUENCE [LARGE SCALE GENOMIC DNA]</scope>
    <source>
        <strain evidence="6 7">JJ-247</strain>
    </source>
</reference>
<sequence>MLFEIVSSLAVGGLVGAVHVHQRGLVGNDTQAIVRIAANAGLTAKDGTNIRIHRRTTRRDYSEYAFQLPQGLSAQQFRDKLDRFQDGLNAKKRLLDVSLADIKRIDWRGDIGDQLRKLLRKSKNIRKEVEISFDGMLIFRVYNEALTEYLAFDEAMLAQCRGWEIPLGQARGGFVRHDTELGHMVVAGATRYGKSVFLKNVITSLIARKPEDVRLTLIDLKGGLTFARYQSAQQVATVAIDVAETLTTLIRLDAEMTAKQAKYLAQGYEDVREAGDTGRHFILVDEAAQLASKGVTDSEEKKMRIECERILARIAQVGAGLGYRLIFCTQYPTADTLPRQIKQNADTRVCFRLQTAIASQVVLDEDGAEALPKVRGRAIYLTPDGKQIVQTPFIENEYIERTIAPHKRKERAKHESDTCEKATPRKHTLIVEKTRLS</sequence>
<dbReference type="SUPFAM" id="SSF52540">
    <property type="entry name" value="P-loop containing nucleoside triphosphate hydrolases"/>
    <property type="match status" value="1"/>
</dbReference>
<evidence type="ECO:0000256" key="4">
    <source>
        <dbReference type="PROSITE-ProRule" id="PRU00289"/>
    </source>
</evidence>
<dbReference type="GO" id="GO:0051301">
    <property type="term" value="P:cell division"/>
    <property type="evidence" value="ECO:0007669"/>
    <property type="project" value="UniProtKB-KW"/>
</dbReference>
<protein>
    <submittedName>
        <fullName evidence="6">Cell division protein FtsK</fullName>
    </submittedName>
</protein>
<proteinExistence type="predicted"/>
<dbReference type="Proteomes" id="UP000265816">
    <property type="component" value="Unassembled WGS sequence"/>
</dbReference>
<keyword evidence="2 4" id="KW-0547">Nucleotide-binding</keyword>
<dbReference type="GO" id="GO:0016020">
    <property type="term" value="C:membrane"/>
    <property type="evidence" value="ECO:0007669"/>
    <property type="project" value="UniProtKB-SubCell"/>
</dbReference>
<keyword evidence="7" id="KW-1185">Reference proteome</keyword>
<comment type="subcellular location">
    <subcellularLocation>
        <location evidence="1">Membrane</location>
        <topology evidence="1">Multi-pass membrane protein</topology>
    </subcellularLocation>
</comment>
<evidence type="ECO:0000259" key="5">
    <source>
        <dbReference type="PROSITE" id="PS50901"/>
    </source>
</evidence>
<keyword evidence="6" id="KW-0131">Cell cycle</keyword>
<dbReference type="GO" id="GO:0003677">
    <property type="term" value="F:DNA binding"/>
    <property type="evidence" value="ECO:0007669"/>
    <property type="project" value="InterPro"/>
</dbReference>
<organism evidence="6 7">
    <name type="scientific">Mesobacillus zeae</name>
    <dbReference type="NCBI Taxonomy" id="1917180"/>
    <lineage>
        <taxon>Bacteria</taxon>
        <taxon>Bacillati</taxon>
        <taxon>Bacillota</taxon>
        <taxon>Bacilli</taxon>
        <taxon>Bacillales</taxon>
        <taxon>Bacillaceae</taxon>
        <taxon>Mesobacillus</taxon>
    </lineage>
</organism>
<evidence type="ECO:0000256" key="2">
    <source>
        <dbReference type="ARBA" id="ARBA00022741"/>
    </source>
</evidence>
<comment type="caution">
    <text evidence="6">The sequence shown here is derived from an EMBL/GenBank/DDBJ whole genome shotgun (WGS) entry which is preliminary data.</text>
</comment>
<dbReference type="InterPro" id="IPR050206">
    <property type="entry name" value="FtsK/SpoIIIE/SftA"/>
</dbReference>
<dbReference type="InterPro" id="IPR002543">
    <property type="entry name" value="FtsK_dom"/>
</dbReference>
<name>A0A398BNI0_9BACI</name>
<keyword evidence="6" id="KW-0132">Cell division</keyword>
<dbReference type="RefSeq" id="WP_119110835.1">
    <property type="nucleotide sequence ID" value="NZ_CBCSEO010000001.1"/>
</dbReference>
<evidence type="ECO:0000256" key="3">
    <source>
        <dbReference type="ARBA" id="ARBA00022840"/>
    </source>
</evidence>
<accession>A0A398BNI0</accession>
<dbReference type="PROSITE" id="PS50901">
    <property type="entry name" value="FTSK"/>
    <property type="match status" value="1"/>
</dbReference>
<dbReference type="AlphaFoldDB" id="A0A398BNI0"/>
<gene>
    <name evidence="6" type="ORF">D1970_00015</name>
</gene>
<feature type="domain" description="FtsK" evidence="5">
    <location>
        <begin position="172"/>
        <end position="360"/>
    </location>
</feature>
<keyword evidence="3 4" id="KW-0067">ATP-binding</keyword>
<dbReference type="OrthoDB" id="2511091at2"/>
<evidence type="ECO:0000313" key="6">
    <source>
        <dbReference type="EMBL" id="RID88923.1"/>
    </source>
</evidence>
<dbReference type="EMBL" id="QWVT01000001">
    <property type="protein sequence ID" value="RID88923.1"/>
    <property type="molecule type" value="Genomic_DNA"/>
</dbReference>
<dbReference type="InterPro" id="IPR027417">
    <property type="entry name" value="P-loop_NTPase"/>
</dbReference>
<dbReference type="Pfam" id="PF01580">
    <property type="entry name" value="FtsK_SpoIIIE"/>
    <property type="match status" value="1"/>
</dbReference>